<comment type="caution">
    <text evidence="4">The sequence shown here is derived from an EMBL/GenBank/DDBJ whole genome shotgun (WGS) entry which is preliminary data.</text>
</comment>
<evidence type="ECO:0000259" key="3">
    <source>
        <dbReference type="SMART" id="SM00134"/>
    </source>
</evidence>
<dbReference type="InterPro" id="IPR045860">
    <property type="entry name" value="Snake_toxin-like_sf"/>
</dbReference>
<dbReference type="InterPro" id="IPR016054">
    <property type="entry name" value="LY6_UPA_recep-like"/>
</dbReference>
<dbReference type="Proteomes" id="UP001176940">
    <property type="component" value="Unassembled WGS sequence"/>
</dbReference>
<accession>A0ABN9L2M5</accession>
<reference evidence="4" key="1">
    <citation type="submission" date="2023-07" db="EMBL/GenBank/DDBJ databases">
        <authorList>
            <person name="Stuckert A."/>
        </authorList>
    </citation>
    <scope>NUCLEOTIDE SEQUENCE</scope>
</reference>
<dbReference type="InterPro" id="IPR050918">
    <property type="entry name" value="CNF-like_PLA2_Inhibitor"/>
</dbReference>
<keyword evidence="2" id="KW-0964">Secreted</keyword>
<proteinExistence type="predicted"/>
<feature type="domain" description="UPAR/Ly6" evidence="3">
    <location>
        <begin position="71"/>
        <end position="159"/>
    </location>
</feature>
<dbReference type="SUPFAM" id="SSF57302">
    <property type="entry name" value="Snake toxin-like"/>
    <property type="match status" value="3"/>
</dbReference>
<organism evidence="4 5">
    <name type="scientific">Ranitomeya imitator</name>
    <name type="common">mimic poison frog</name>
    <dbReference type="NCBI Taxonomy" id="111125"/>
    <lineage>
        <taxon>Eukaryota</taxon>
        <taxon>Metazoa</taxon>
        <taxon>Chordata</taxon>
        <taxon>Craniata</taxon>
        <taxon>Vertebrata</taxon>
        <taxon>Euteleostomi</taxon>
        <taxon>Amphibia</taxon>
        <taxon>Batrachia</taxon>
        <taxon>Anura</taxon>
        <taxon>Neobatrachia</taxon>
        <taxon>Hyloidea</taxon>
        <taxon>Dendrobatidae</taxon>
        <taxon>Dendrobatinae</taxon>
        <taxon>Ranitomeya</taxon>
    </lineage>
</organism>
<dbReference type="SMART" id="SM00134">
    <property type="entry name" value="LU"/>
    <property type="match status" value="3"/>
</dbReference>
<evidence type="ECO:0000256" key="2">
    <source>
        <dbReference type="ARBA" id="ARBA00022525"/>
    </source>
</evidence>
<dbReference type="PANTHER" id="PTHR20914:SF25">
    <property type="entry name" value="PHOSPHOLIPASE A2 INHIBITOR AND LY6_PLAUR DOMAIN-CONTAINING PROTEIN"/>
    <property type="match status" value="1"/>
</dbReference>
<dbReference type="CDD" id="cd00117">
    <property type="entry name" value="TFP"/>
    <property type="match status" value="1"/>
</dbReference>
<sequence length="410" mass="44276">MPFTIIDRSGSTQWMLHLFLELQQKSHNEVISEVLPLQRPPLSGVQCTVPCMENSCGTAAAKPPRFRAVGLQCYHYSGVPDHAAAEQTVMTCESTQPYCSSTFMTFSGLLHVGVLTKGCSSGETCNQTLTGSLKHIDTSETSRCCDKDLCNQDLVPDLGEDSWTECLACQGQPLACGGSDLPSLRCGPSQKSCIELSITTTLSQDTRHTMIKSCSNTSTCPELAAFSNGQNQISYASSHHCCKGSQCNRGHFKDVIFIFPTPVTCHRCCRMFPVYDKSCGVFPVYGRSCGVFPVYGRSCGVFPVYGRSCEVFSVYGRSYADPGSENGIECYSHSSPGESGTMKCLGPMTQCMDLTGSSPDDVVMSGCATEAFCQGLYPKFSIPGWKSTLCCGHSLCNHNHKKGTKGGSDK</sequence>
<name>A0ABN9L2M5_9NEOB</name>
<feature type="domain" description="UPAR/Ly6" evidence="3">
    <location>
        <begin position="165"/>
        <end position="256"/>
    </location>
</feature>
<protein>
    <recommendedName>
        <fullName evidence="3">UPAR/Ly6 domain-containing protein</fullName>
    </recommendedName>
</protein>
<comment type="subcellular location">
    <subcellularLocation>
        <location evidence="1">Secreted</location>
    </subcellularLocation>
</comment>
<evidence type="ECO:0000313" key="5">
    <source>
        <dbReference type="Proteomes" id="UP001176940"/>
    </source>
</evidence>
<keyword evidence="5" id="KW-1185">Reference proteome</keyword>
<evidence type="ECO:0000256" key="1">
    <source>
        <dbReference type="ARBA" id="ARBA00004613"/>
    </source>
</evidence>
<evidence type="ECO:0000313" key="4">
    <source>
        <dbReference type="EMBL" id="CAJ0931654.1"/>
    </source>
</evidence>
<dbReference type="Gene3D" id="2.10.60.10">
    <property type="entry name" value="CD59"/>
    <property type="match status" value="3"/>
</dbReference>
<feature type="domain" description="UPAR/Ly6" evidence="3">
    <location>
        <begin position="328"/>
        <end position="410"/>
    </location>
</feature>
<gene>
    <name evidence="4" type="ORF">RIMI_LOCUS4795322</name>
</gene>
<dbReference type="Pfam" id="PF00021">
    <property type="entry name" value="UPAR_LY6"/>
    <property type="match status" value="3"/>
</dbReference>
<dbReference type="PANTHER" id="PTHR20914">
    <property type="entry name" value="LY6/PLAUR DOMAIN-CONTAINING PROTEIN 8"/>
    <property type="match status" value="1"/>
</dbReference>
<dbReference type="EMBL" id="CAUEEQ010007888">
    <property type="protein sequence ID" value="CAJ0931654.1"/>
    <property type="molecule type" value="Genomic_DNA"/>
</dbReference>